<dbReference type="Proteomes" id="UP001597201">
    <property type="component" value="Unassembled WGS sequence"/>
</dbReference>
<proteinExistence type="predicted"/>
<gene>
    <name evidence="2" type="ORF">ACFQ39_10020</name>
</gene>
<name>A0ABW3Y269_9FLAO</name>
<accession>A0ABW3Y269</accession>
<protein>
    <submittedName>
        <fullName evidence="2">Uncharacterized protein</fullName>
    </submittedName>
</protein>
<dbReference type="EMBL" id="JBHTMY010000003">
    <property type="protein sequence ID" value="MFD1315953.1"/>
    <property type="molecule type" value="Genomic_DNA"/>
</dbReference>
<feature type="transmembrane region" description="Helical" evidence="1">
    <location>
        <begin position="5"/>
        <end position="24"/>
    </location>
</feature>
<feature type="transmembrane region" description="Helical" evidence="1">
    <location>
        <begin position="240"/>
        <end position="261"/>
    </location>
</feature>
<evidence type="ECO:0000313" key="3">
    <source>
        <dbReference type="Proteomes" id="UP001597201"/>
    </source>
</evidence>
<dbReference type="RefSeq" id="WP_377178617.1">
    <property type="nucleotide sequence ID" value="NZ_JBHTMY010000003.1"/>
</dbReference>
<feature type="transmembrane region" description="Helical" evidence="1">
    <location>
        <begin position="138"/>
        <end position="160"/>
    </location>
</feature>
<feature type="transmembrane region" description="Helical" evidence="1">
    <location>
        <begin position="180"/>
        <end position="198"/>
    </location>
</feature>
<comment type="caution">
    <text evidence="2">The sequence shown here is derived from an EMBL/GenBank/DDBJ whole genome shotgun (WGS) entry which is preliminary data.</text>
</comment>
<reference evidence="3" key="1">
    <citation type="journal article" date="2019" name="Int. J. Syst. Evol. Microbiol.">
        <title>The Global Catalogue of Microorganisms (GCM) 10K type strain sequencing project: providing services to taxonomists for standard genome sequencing and annotation.</title>
        <authorList>
            <consortium name="The Broad Institute Genomics Platform"/>
            <consortium name="The Broad Institute Genome Sequencing Center for Infectious Disease"/>
            <person name="Wu L."/>
            <person name="Ma J."/>
        </authorList>
    </citation>
    <scope>NUCLEOTIDE SEQUENCE [LARGE SCALE GENOMIC DNA]</scope>
    <source>
        <strain evidence="3">CCUG 61485</strain>
    </source>
</reference>
<evidence type="ECO:0000313" key="2">
    <source>
        <dbReference type="EMBL" id="MFD1315953.1"/>
    </source>
</evidence>
<organism evidence="2 3">
    <name type="scientific">Namhaeicola litoreus</name>
    <dbReference type="NCBI Taxonomy" id="1052145"/>
    <lineage>
        <taxon>Bacteria</taxon>
        <taxon>Pseudomonadati</taxon>
        <taxon>Bacteroidota</taxon>
        <taxon>Flavobacteriia</taxon>
        <taxon>Flavobacteriales</taxon>
        <taxon>Flavobacteriaceae</taxon>
        <taxon>Namhaeicola</taxon>
    </lineage>
</organism>
<keyword evidence="1" id="KW-0472">Membrane</keyword>
<sequence>MKTNLIYQTALGSIILLSIQWMIGVLTGSAFGIEKAPWLFFSDVLVVLLLAMIARNNRYESEKLIAIIFSIFFAIGSFNILVEAFIFNVTDRSETIRQIGVNAIEMALFSFVFVKYIIKKSGTHQAGFNKRKLMGWIWRIVTGNFMYLVFYLLAGAVLYLSYPKLNEFYGDKIPPMDLIIKTQLFLRGFVFIAVAILIDRTVNLPKYKKAILVGLVFSIIGGIAPLIVPNDAMPQFVRIAHGFEVGISNFIYGFIMSILFYQSFLRTDHIEDQNYPKEIGLNEVL</sequence>
<evidence type="ECO:0000256" key="1">
    <source>
        <dbReference type="SAM" id="Phobius"/>
    </source>
</evidence>
<feature type="transmembrane region" description="Helical" evidence="1">
    <location>
        <begin position="99"/>
        <end position="118"/>
    </location>
</feature>
<feature type="transmembrane region" description="Helical" evidence="1">
    <location>
        <begin position="210"/>
        <end position="228"/>
    </location>
</feature>
<feature type="transmembrane region" description="Helical" evidence="1">
    <location>
        <begin position="36"/>
        <end position="54"/>
    </location>
</feature>
<feature type="transmembrane region" description="Helical" evidence="1">
    <location>
        <begin position="66"/>
        <end position="87"/>
    </location>
</feature>
<keyword evidence="1" id="KW-1133">Transmembrane helix</keyword>
<keyword evidence="3" id="KW-1185">Reference proteome</keyword>
<keyword evidence="1" id="KW-0812">Transmembrane</keyword>